<evidence type="ECO:0000259" key="23">
    <source>
        <dbReference type="Pfam" id="PF01433"/>
    </source>
</evidence>
<dbReference type="Gene3D" id="1.10.390.10">
    <property type="entry name" value="Neutral Protease Domain 2"/>
    <property type="match status" value="1"/>
</dbReference>
<dbReference type="PRINTS" id="PR00756">
    <property type="entry name" value="ALADIPTASE"/>
</dbReference>
<dbReference type="Pfam" id="PF17900">
    <property type="entry name" value="Peptidase_M1_N"/>
    <property type="match status" value="1"/>
</dbReference>
<keyword evidence="8 22" id="KW-0812">Transmembrane</keyword>
<keyword evidence="6" id="KW-1003">Cell membrane</keyword>
<keyword evidence="5 22" id="KW-0031">Aminopeptidase</keyword>
<evidence type="ECO:0000259" key="24">
    <source>
        <dbReference type="Pfam" id="PF11838"/>
    </source>
</evidence>
<dbReference type="FunFam" id="2.60.40.1730:FF:000012">
    <property type="entry name" value="Aminopeptidase N"/>
    <property type="match status" value="1"/>
</dbReference>
<dbReference type="GeneID" id="106074289"/>
<dbReference type="InterPro" id="IPR027268">
    <property type="entry name" value="Peptidase_M4/M1_CTD_sf"/>
</dbReference>
<dbReference type="SUPFAM" id="SSF55486">
    <property type="entry name" value="Metalloproteases ('zincins'), catalytic domain"/>
    <property type="match status" value="1"/>
</dbReference>
<organism evidence="26 29">
    <name type="scientific">Biomphalaria glabrata</name>
    <name type="common">Bloodfluke planorb</name>
    <name type="synonym">Freshwater snail</name>
    <dbReference type="NCBI Taxonomy" id="6526"/>
    <lineage>
        <taxon>Eukaryota</taxon>
        <taxon>Metazoa</taxon>
        <taxon>Spiralia</taxon>
        <taxon>Lophotrochozoa</taxon>
        <taxon>Mollusca</taxon>
        <taxon>Gastropoda</taxon>
        <taxon>Heterobranchia</taxon>
        <taxon>Euthyneura</taxon>
        <taxon>Panpulmonata</taxon>
        <taxon>Hygrophila</taxon>
        <taxon>Lymnaeoidea</taxon>
        <taxon>Planorbidae</taxon>
        <taxon>Biomphalaria</taxon>
    </lineage>
</organism>
<evidence type="ECO:0000313" key="28">
    <source>
        <dbReference type="RefSeq" id="XP_055877008.1"/>
    </source>
</evidence>
<keyword evidence="13" id="KW-0735">Signal-anchor</keyword>
<dbReference type="GO" id="GO:0005615">
    <property type="term" value="C:extracellular space"/>
    <property type="evidence" value="ECO:0007669"/>
    <property type="project" value="TreeGrafter"/>
</dbReference>
<evidence type="ECO:0000256" key="14">
    <source>
        <dbReference type="ARBA" id="ARBA00022989"/>
    </source>
</evidence>
<dbReference type="SUPFAM" id="SSF63737">
    <property type="entry name" value="Leukotriene A4 hydrolase N-terminal domain"/>
    <property type="match status" value="1"/>
</dbReference>
<evidence type="ECO:0000256" key="6">
    <source>
        <dbReference type="ARBA" id="ARBA00022475"/>
    </source>
</evidence>
<evidence type="ECO:0000256" key="21">
    <source>
        <dbReference type="PIRSR" id="PIRSR634016-4"/>
    </source>
</evidence>
<dbReference type="InterPro" id="IPR001930">
    <property type="entry name" value="Peptidase_M1"/>
</dbReference>
<dbReference type="OMA" id="WYVAAEK"/>
<dbReference type="GO" id="GO:0005737">
    <property type="term" value="C:cytoplasm"/>
    <property type="evidence" value="ECO:0007669"/>
    <property type="project" value="TreeGrafter"/>
</dbReference>
<evidence type="ECO:0000259" key="25">
    <source>
        <dbReference type="Pfam" id="PF17900"/>
    </source>
</evidence>
<evidence type="ECO:0000256" key="16">
    <source>
        <dbReference type="ARBA" id="ARBA00023136"/>
    </source>
</evidence>
<dbReference type="Pfam" id="PF01433">
    <property type="entry name" value="Peptidase_M1"/>
    <property type="match status" value="1"/>
</dbReference>
<evidence type="ECO:0000256" key="15">
    <source>
        <dbReference type="ARBA" id="ARBA00023049"/>
    </source>
</evidence>
<reference evidence="27 28" key="1">
    <citation type="submission" date="2025-04" db="UniProtKB">
        <authorList>
            <consortium name="RefSeq"/>
        </authorList>
    </citation>
    <scope>IDENTIFICATION</scope>
</reference>
<evidence type="ECO:0000256" key="12">
    <source>
        <dbReference type="ARBA" id="ARBA00022837"/>
    </source>
</evidence>
<dbReference type="GO" id="GO:0006508">
    <property type="term" value="P:proteolysis"/>
    <property type="evidence" value="ECO:0007669"/>
    <property type="project" value="UniProtKB-KW"/>
</dbReference>
<dbReference type="FunFam" id="1.25.50.20:FF:000001">
    <property type="entry name" value="Aminopeptidase"/>
    <property type="match status" value="1"/>
</dbReference>
<keyword evidence="7 22" id="KW-0645">Protease</keyword>
<gene>
    <name evidence="27 28 29" type="primary">LOC106074289</name>
</gene>
<feature type="domain" description="Peptidase M1 membrane alanine aminopeptidase" evidence="23">
    <location>
        <begin position="315"/>
        <end position="533"/>
    </location>
</feature>
<keyword evidence="14 22" id="KW-1133">Transmembrane helix</keyword>
<dbReference type="PANTHER" id="PTHR11533:SF276">
    <property type="entry name" value="GLUTAMYL AMINOPEPTIDASE"/>
    <property type="match status" value="1"/>
</dbReference>
<feature type="binding site" evidence="20">
    <location>
        <position position="387"/>
    </location>
    <ligand>
        <name>Zn(2+)</name>
        <dbReference type="ChEBI" id="CHEBI:29105"/>
        <note>catalytic</note>
    </ligand>
</feature>
<feature type="binding site" evidence="20">
    <location>
        <position position="410"/>
    </location>
    <ligand>
        <name>Zn(2+)</name>
        <dbReference type="ChEBI" id="CHEBI:29105"/>
        <note>catalytic</note>
    </ligand>
</feature>
<keyword evidence="16 22" id="KW-0472">Membrane</keyword>
<dbReference type="PANTHER" id="PTHR11533">
    <property type="entry name" value="PROTEASE M1 ZINC METALLOPROTEASE"/>
    <property type="match status" value="1"/>
</dbReference>
<keyword evidence="15 22" id="KW-0482">Metalloprotease</keyword>
<evidence type="ECO:0000256" key="1">
    <source>
        <dbReference type="ARBA" id="ARBA00001703"/>
    </source>
</evidence>
<evidence type="ECO:0000313" key="27">
    <source>
        <dbReference type="RefSeq" id="XP_055877007.1"/>
    </source>
</evidence>
<dbReference type="GO" id="GO:0008270">
    <property type="term" value="F:zinc ion binding"/>
    <property type="evidence" value="ECO:0007669"/>
    <property type="project" value="UniProtKB-UniRule"/>
</dbReference>
<sequence length="963" mass="111000">MKEHRLNRANRRLLILLSAISLLIVVIVGAVVWKVTKDAYQVGTVSGLNEKTALPDLTTPPATRKNTYSSEELRQKPWLSLRMPRNVLPIHYDITMFPDFYGNGSTFYGNETIELQVTSPTQFILLHVHTVYMNVTAANVVDNLTGTELDVARTFYYLPNEYFVIETSRPVDRPVRVKVQFEGSLTKTIVGIYKSTYYNTITKKQSQLATSKFEPTFARQAFPCFDEPNIKAEFTISLLHRPEYIALSNMPLSEQPRPSDHADSLYVSRFQRSVKMSTYLVCFIVCDFNFTETVSNSGINIRVYSTPDKVDQTLYALDMAKHTLDIYEEMFNMSYPLPKQDLIAIPDFVSGAMEHWGLMTFRESRLLYNPNSSSIPDQINVALVVAHEMAHQWFGNIVTMDWWNDLWLNEGFASFMEYLGVDGKETDWDILNKFLDFDLFPVMTEDSQISSHPIIVDVHSPNEVNSVFDAISYSKGASVIRMLEAMIGKKTFFDGVSKYLKDFQWGNARTDDLWQALSDVSEDYNVKHVMDTWTIQDGFPYINLSLNQDSSGQTIISATQKRFLISSSSEVDESKSPFKYKWYVSLDYLTSENVSGKEIMDMKNINVTKDFDLSSPNSWIKCNHGQMGFYIVLYPNEMWLKFSNYLQQTPSSSWLLSNADRAGLINDVFLLAESGKLSYDTALEMLSYLSQENDYLPWTTANRRAFSYISTMLSHDSSYILWKKFLAAIIKPIIERLGFEDTGTNNDRQLRALLLDKGCSVEINSIVRNVTQLFRHWLDQNIKPSANIKRVVYNYGMKYGGTDSDWQLVWDKYLTESSPQEKEALAVSLSRVQKPYLISKLLDNMKTQNGIKTQDFFTLVTHVSANQVANHIVWDWARQNYQFFTERFTINNRNFGRMVFYIVRNYATEVKLQEVKDLFSRFPDAGAGERFRRMAIETIETNMSWMKVYKPVIANWLQTHVAK</sequence>
<feature type="transmembrane region" description="Helical" evidence="22">
    <location>
        <begin position="12"/>
        <end position="33"/>
    </location>
</feature>
<evidence type="ECO:0000256" key="22">
    <source>
        <dbReference type="RuleBase" id="RU364040"/>
    </source>
</evidence>
<name>A0A9W2ZPX6_BIOGL</name>
<dbReference type="EC" id="3.4.11.-" evidence="22"/>
<keyword evidence="26" id="KW-1185">Reference proteome</keyword>
<dbReference type="GO" id="GO:0042277">
    <property type="term" value="F:peptide binding"/>
    <property type="evidence" value="ECO:0007669"/>
    <property type="project" value="TreeGrafter"/>
</dbReference>
<keyword evidence="18" id="KW-0325">Glycoprotein</keyword>
<evidence type="ECO:0000256" key="4">
    <source>
        <dbReference type="ARBA" id="ARBA00011748"/>
    </source>
</evidence>
<dbReference type="GO" id="GO:0004230">
    <property type="term" value="F:glutamyl aminopeptidase activity"/>
    <property type="evidence" value="ECO:0007669"/>
    <property type="project" value="UniProtKB-EC"/>
</dbReference>
<comment type="cofactor">
    <cofactor evidence="20 22">
        <name>Zn(2+)</name>
        <dbReference type="ChEBI" id="CHEBI:29105"/>
    </cofactor>
    <text evidence="20 22">Binds 1 zinc ion per subunit.</text>
</comment>
<keyword evidence="17" id="KW-1015">Disulfide bond</keyword>
<dbReference type="RefSeq" id="XP_055877009.1">
    <property type="nucleotide sequence ID" value="XM_056021034.1"/>
</dbReference>
<evidence type="ECO:0000256" key="2">
    <source>
        <dbReference type="ARBA" id="ARBA00004401"/>
    </source>
</evidence>
<keyword evidence="10 22" id="KW-0378">Hydrolase</keyword>
<dbReference type="GO" id="GO:0043171">
    <property type="term" value="P:peptide catabolic process"/>
    <property type="evidence" value="ECO:0007669"/>
    <property type="project" value="TreeGrafter"/>
</dbReference>
<evidence type="ECO:0000256" key="8">
    <source>
        <dbReference type="ARBA" id="ARBA00022692"/>
    </source>
</evidence>
<dbReference type="AlphaFoldDB" id="A0A9W2ZPX6"/>
<evidence type="ECO:0000256" key="11">
    <source>
        <dbReference type="ARBA" id="ARBA00022833"/>
    </source>
</evidence>
<keyword evidence="12" id="KW-0106">Calcium</keyword>
<evidence type="ECO:0000256" key="19">
    <source>
        <dbReference type="PIRSR" id="PIRSR634016-1"/>
    </source>
</evidence>
<dbReference type="RefSeq" id="XP_055877007.1">
    <property type="nucleotide sequence ID" value="XM_056021032.1"/>
</dbReference>
<evidence type="ECO:0000256" key="9">
    <source>
        <dbReference type="ARBA" id="ARBA00022723"/>
    </source>
</evidence>
<dbReference type="FunFam" id="1.10.390.10:FF:000016">
    <property type="entry name" value="Glutamyl aminopeptidase"/>
    <property type="match status" value="1"/>
</dbReference>
<dbReference type="InterPro" id="IPR034016">
    <property type="entry name" value="M1_APN-typ"/>
</dbReference>
<evidence type="ECO:0000256" key="7">
    <source>
        <dbReference type="ARBA" id="ARBA00022670"/>
    </source>
</evidence>
<evidence type="ECO:0000256" key="17">
    <source>
        <dbReference type="ARBA" id="ARBA00023157"/>
    </source>
</evidence>
<keyword evidence="11 20" id="KW-0862">Zinc</keyword>
<proteinExistence type="inferred from homology"/>
<dbReference type="GO" id="GO:0005886">
    <property type="term" value="C:plasma membrane"/>
    <property type="evidence" value="ECO:0007669"/>
    <property type="project" value="UniProtKB-SubCell"/>
</dbReference>
<comment type="catalytic activity">
    <reaction evidence="1">
        <text>Release of N-terminal glutamate (and to a lesser extent aspartate) from a peptide.</text>
        <dbReference type="EC" id="3.4.11.7"/>
    </reaction>
</comment>
<evidence type="ECO:0000256" key="20">
    <source>
        <dbReference type="PIRSR" id="PIRSR634016-3"/>
    </source>
</evidence>
<dbReference type="InterPro" id="IPR024571">
    <property type="entry name" value="ERAP1-like_C_dom"/>
</dbReference>
<feature type="active site" description="Proton acceptor" evidence="19">
    <location>
        <position position="388"/>
    </location>
</feature>
<dbReference type="CDD" id="cd09601">
    <property type="entry name" value="M1_APN-Q_like"/>
    <property type="match status" value="1"/>
</dbReference>
<comment type="similarity">
    <text evidence="3 22">Belongs to the peptidase M1 family.</text>
</comment>
<accession>A0A9W2ZPX6</accession>
<dbReference type="Pfam" id="PF11838">
    <property type="entry name" value="ERAP1_C"/>
    <property type="match status" value="1"/>
</dbReference>
<evidence type="ECO:0000313" key="26">
    <source>
        <dbReference type="Proteomes" id="UP001165740"/>
    </source>
</evidence>
<dbReference type="Gene3D" id="2.60.40.1910">
    <property type="match status" value="1"/>
</dbReference>
<dbReference type="InterPro" id="IPR014782">
    <property type="entry name" value="Peptidase_M1_dom"/>
</dbReference>
<dbReference type="InterPro" id="IPR050344">
    <property type="entry name" value="Peptidase_M1_aminopeptidases"/>
</dbReference>
<protein>
    <recommendedName>
        <fullName evidence="22">Aminopeptidase</fullName>
        <ecNumber evidence="22">3.4.11.-</ecNumber>
    </recommendedName>
</protein>
<feature type="site" description="Transition state stabilizer" evidence="21">
    <location>
        <position position="473"/>
    </location>
</feature>
<evidence type="ECO:0000256" key="13">
    <source>
        <dbReference type="ARBA" id="ARBA00022968"/>
    </source>
</evidence>
<evidence type="ECO:0000256" key="18">
    <source>
        <dbReference type="ARBA" id="ARBA00023180"/>
    </source>
</evidence>
<comment type="subunit">
    <text evidence="4">Homodimer; disulfide-linked.</text>
</comment>
<keyword evidence="9 20" id="KW-0479">Metal-binding</keyword>
<feature type="binding site" evidence="20">
    <location>
        <position position="391"/>
    </location>
    <ligand>
        <name>Zn(2+)</name>
        <dbReference type="ChEBI" id="CHEBI:29105"/>
        <note>catalytic</note>
    </ligand>
</feature>
<evidence type="ECO:0000256" key="10">
    <source>
        <dbReference type="ARBA" id="ARBA00022801"/>
    </source>
</evidence>
<feature type="domain" description="ERAP1-like C-terminal" evidence="24">
    <location>
        <begin position="619"/>
        <end position="940"/>
    </location>
</feature>
<evidence type="ECO:0000256" key="3">
    <source>
        <dbReference type="ARBA" id="ARBA00010136"/>
    </source>
</evidence>
<dbReference type="Gene3D" id="2.60.40.1730">
    <property type="entry name" value="tricorn interacting facor f3 domain"/>
    <property type="match status" value="1"/>
</dbReference>
<evidence type="ECO:0000313" key="29">
    <source>
        <dbReference type="RefSeq" id="XP_055877009.1"/>
    </source>
</evidence>
<dbReference type="GO" id="GO:0070006">
    <property type="term" value="F:metalloaminopeptidase activity"/>
    <property type="evidence" value="ECO:0007669"/>
    <property type="project" value="TreeGrafter"/>
</dbReference>
<dbReference type="Proteomes" id="UP001165740">
    <property type="component" value="Chromosome 2"/>
</dbReference>
<dbReference type="Gene3D" id="1.25.50.20">
    <property type="match status" value="1"/>
</dbReference>
<dbReference type="RefSeq" id="XP_055877008.1">
    <property type="nucleotide sequence ID" value="XM_056021033.1"/>
</dbReference>
<dbReference type="InterPro" id="IPR045357">
    <property type="entry name" value="Aminopeptidase_N-like_N"/>
</dbReference>
<dbReference type="OrthoDB" id="510539at2759"/>
<evidence type="ECO:0000256" key="5">
    <source>
        <dbReference type="ARBA" id="ARBA00022438"/>
    </source>
</evidence>
<comment type="subcellular location">
    <subcellularLocation>
        <location evidence="2">Cell membrane</location>
        <topology evidence="2">Single-pass type II membrane protein</topology>
    </subcellularLocation>
</comment>
<dbReference type="InterPro" id="IPR042097">
    <property type="entry name" value="Aminopeptidase_N-like_N_sf"/>
</dbReference>
<feature type="domain" description="Aminopeptidase N-like N-terminal" evidence="25">
    <location>
        <begin position="89"/>
        <end position="280"/>
    </location>
</feature>